<reference evidence="1" key="1">
    <citation type="submission" date="2022-03" db="EMBL/GenBank/DDBJ databases">
        <authorList>
            <person name="Sayadi A."/>
        </authorList>
    </citation>
    <scope>NUCLEOTIDE SEQUENCE</scope>
</reference>
<comment type="caution">
    <text evidence="1">The sequence shown here is derived from an EMBL/GenBank/DDBJ whole genome shotgun (WGS) entry which is preliminary data.</text>
</comment>
<protein>
    <submittedName>
        <fullName evidence="1">Uncharacterized protein</fullName>
    </submittedName>
</protein>
<dbReference type="EMBL" id="CAKOFQ010007506">
    <property type="protein sequence ID" value="CAH2002698.1"/>
    <property type="molecule type" value="Genomic_DNA"/>
</dbReference>
<accession>A0A9P0JVM0</accession>
<dbReference type="EMBL" id="CAKOFQ010006685">
    <property type="protein sequence ID" value="CAH1959963.1"/>
    <property type="molecule type" value="Genomic_DNA"/>
</dbReference>
<gene>
    <name evidence="3" type="ORF">ACAOBT_LOCUS25847</name>
    <name evidence="4" type="ORF">ACAOBT_LOCUS26926</name>
    <name evidence="1" type="ORF">ACAOBT_LOCUS3470</name>
    <name evidence="2" type="ORF">ACAOBT_LOCUS8082</name>
</gene>
<keyword evidence="5" id="KW-1185">Reference proteome</keyword>
<sequence>MSTLYLFIVNFRLHLSIRLSFNAYNK</sequence>
<name>A0A9P0JVM0_ACAOB</name>
<evidence type="ECO:0000313" key="4">
    <source>
        <dbReference type="EMBL" id="CAH2002698.1"/>
    </source>
</evidence>
<dbReference type="AlphaFoldDB" id="A0A9P0JVM0"/>
<dbReference type="EMBL" id="CAKOFQ010006757">
    <property type="protein sequence ID" value="CAH1968810.1"/>
    <property type="molecule type" value="Genomic_DNA"/>
</dbReference>
<evidence type="ECO:0000313" key="5">
    <source>
        <dbReference type="Proteomes" id="UP001152888"/>
    </source>
</evidence>
<proteinExistence type="predicted"/>
<organism evidence="1 5">
    <name type="scientific">Acanthoscelides obtectus</name>
    <name type="common">Bean weevil</name>
    <name type="synonym">Bruchus obtectus</name>
    <dbReference type="NCBI Taxonomy" id="200917"/>
    <lineage>
        <taxon>Eukaryota</taxon>
        <taxon>Metazoa</taxon>
        <taxon>Ecdysozoa</taxon>
        <taxon>Arthropoda</taxon>
        <taxon>Hexapoda</taxon>
        <taxon>Insecta</taxon>
        <taxon>Pterygota</taxon>
        <taxon>Neoptera</taxon>
        <taxon>Endopterygota</taxon>
        <taxon>Coleoptera</taxon>
        <taxon>Polyphaga</taxon>
        <taxon>Cucujiformia</taxon>
        <taxon>Chrysomeloidea</taxon>
        <taxon>Chrysomelidae</taxon>
        <taxon>Bruchinae</taxon>
        <taxon>Bruchini</taxon>
        <taxon>Acanthoscelides</taxon>
    </lineage>
</organism>
<dbReference type="Proteomes" id="UP001152888">
    <property type="component" value="Unassembled WGS sequence"/>
</dbReference>
<evidence type="ECO:0000313" key="1">
    <source>
        <dbReference type="EMBL" id="CAH1959963.1"/>
    </source>
</evidence>
<evidence type="ECO:0000313" key="3">
    <source>
        <dbReference type="EMBL" id="CAH2000874.1"/>
    </source>
</evidence>
<evidence type="ECO:0000313" key="2">
    <source>
        <dbReference type="EMBL" id="CAH1968810.1"/>
    </source>
</evidence>
<dbReference type="EMBL" id="CAKOFQ010007426">
    <property type="protein sequence ID" value="CAH2000874.1"/>
    <property type="molecule type" value="Genomic_DNA"/>
</dbReference>